<comment type="caution">
    <text evidence="2">The sequence shown here is derived from an EMBL/GenBank/DDBJ whole genome shotgun (WGS) entry which is preliminary data.</text>
</comment>
<feature type="region of interest" description="Disordered" evidence="1">
    <location>
        <begin position="16"/>
        <end position="51"/>
    </location>
</feature>
<keyword evidence="3" id="KW-1185">Reference proteome</keyword>
<dbReference type="Proteomes" id="UP000828390">
    <property type="component" value="Unassembled WGS sequence"/>
</dbReference>
<organism evidence="2 3">
    <name type="scientific">Dreissena polymorpha</name>
    <name type="common">Zebra mussel</name>
    <name type="synonym">Mytilus polymorpha</name>
    <dbReference type="NCBI Taxonomy" id="45954"/>
    <lineage>
        <taxon>Eukaryota</taxon>
        <taxon>Metazoa</taxon>
        <taxon>Spiralia</taxon>
        <taxon>Lophotrochozoa</taxon>
        <taxon>Mollusca</taxon>
        <taxon>Bivalvia</taxon>
        <taxon>Autobranchia</taxon>
        <taxon>Heteroconchia</taxon>
        <taxon>Euheterodonta</taxon>
        <taxon>Imparidentia</taxon>
        <taxon>Neoheterodontei</taxon>
        <taxon>Myida</taxon>
        <taxon>Dreissenoidea</taxon>
        <taxon>Dreissenidae</taxon>
        <taxon>Dreissena</taxon>
    </lineage>
</organism>
<evidence type="ECO:0000313" key="3">
    <source>
        <dbReference type="Proteomes" id="UP000828390"/>
    </source>
</evidence>
<accession>A0A9D4I826</accession>
<sequence>MPTMFGLDHTYVKRCDTPSFTPAHTPPQSPKSLKRERSSPTESTPHQPSKIGQIRNILWTEAEKEFFKQYVEHTLQGSETRREYWETCSKAIYKQFTSSTRYGISCKALARRLLVTPPTRILRVLPPWLVWMPWIWQRDSRYCLQM</sequence>
<proteinExistence type="predicted"/>
<dbReference type="AlphaFoldDB" id="A0A9D4I826"/>
<dbReference type="EMBL" id="JAIWYP010000010">
    <property type="protein sequence ID" value="KAH3753371.1"/>
    <property type="molecule type" value="Genomic_DNA"/>
</dbReference>
<reference evidence="2" key="2">
    <citation type="submission" date="2020-11" db="EMBL/GenBank/DDBJ databases">
        <authorList>
            <person name="McCartney M.A."/>
            <person name="Auch B."/>
            <person name="Kono T."/>
            <person name="Mallez S."/>
            <person name="Becker A."/>
            <person name="Gohl D.M."/>
            <person name="Silverstein K.A.T."/>
            <person name="Koren S."/>
            <person name="Bechman K.B."/>
            <person name="Herman A."/>
            <person name="Abrahante J.E."/>
            <person name="Garbe J."/>
        </authorList>
    </citation>
    <scope>NUCLEOTIDE SEQUENCE</scope>
    <source>
        <strain evidence="2">Duluth1</strain>
        <tissue evidence="2">Whole animal</tissue>
    </source>
</reference>
<reference evidence="2" key="1">
    <citation type="journal article" date="2019" name="bioRxiv">
        <title>The Genome of the Zebra Mussel, Dreissena polymorpha: A Resource for Invasive Species Research.</title>
        <authorList>
            <person name="McCartney M.A."/>
            <person name="Auch B."/>
            <person name="Kono T."/>
            <person name="Mallez S."/>
            <person name="Zhang Y."/>
            <person name="Obille A."/>
            <person name="Becker A."/>
            <person name="Abrahante J.E."/>
            <person name="Garbe J."/>
            <person name="Badalamenti J.P."/>
            <person name="Herman A."/>
            <person name="Mangelson H."/>
            <person name="Liachko I."/>
            <person name="Sullivan S."/>
            <person name="Sone E.D."/>
            <person name="Koren S."/>
            <person name="Silverstein K.A.T."/>
            <person name="Beckman K.B."/>
            <person name="Gohl D.M."/>
        </authorList>
    </citation>
    <scope>NUCLEOTIDE SEQUENCE</scope>
    <source>
        <strain evidence="2">Duluth1</strain>
        <tissue evidence="2">Whole animal</tissue>
    </source>
</reference>
<evidence type="ECO:0000256" key="1">
    <source>
        <dbReference type="SAM" id="MobiDB-lite"/>
    </source>
</evidence>
<gene>
    <name evidence="2" type="ORF">DPMN_188007</name>
</gene>
<evidence type="ECO:0000313" key="2">
    <source>
        <dbReference type="EMBL" id="KAH3753371.1"/>
    </source>
</evidence>
<name>A0A9D4I826_DREPO</name>
<protein>
    <submittedName>
        <fullName evidence="2">Uncharacterized protein</fullName>
    </submittedName>
</protein>